<keyword evidence="2" id="KW-1185">Reference proteome</keyword>
<sequence length="84" mass="9562">MRNWCGNRVVIQERLCHGLITVFWGINKTGNWLEEAIRSGRENLILPDEICNATLLHLLTEDQGIAVLRQAGQCRKAGNMKFRA</sequence>
<proteinExistence type="predicted"/>
<protein>
    <submittedName>
        <fullName evidence="1">Uncharacterized protein</fullName>
    </submittedName>
</protein>
<dbReference type="EMBL" id="FOBS01000018">
    <property type="protein sequence ID" value="SEM49852.1"/>
    <property type="molecule type" value="Genomic_DNA"/>
</dbReference>
<reference evidence="1 2" key="1">
    <citation type="submission" date="2016-10" db="EMBL/GenBank/DDBJ databases">
        <authorList>
            <person name="de Groot N.N."/>
        </authorList>
    </citation>
    <scope>NUCLEOTIDE SEQUENCE [LARGE SCALE GENOMIC DNA]</scope>
    <source>
        <strain evidence="1 2">DSM 8423</strain>
    </source>
</reference>
<evidence type="ECO:0000313" key="2">
    <source>
        <dbReference type="Proteomes" id="UP000198744"/>
    </source>
</evidence>
<dbReference type="STRING" id="43775.SAMN04489760_11842"/>
<organism evidence="1 2">
    <name type="scientific">Syntrophus gentianae</name>
    <dbReference type="NCBI Taxonomy" id="43775"/>
    <lineage>
        <taxon>Bacteria</taxon>
        <taxon>Pseudomonadati</taxon>
        <taxon>Thermodesulfobacteriota</taxon>
        <taxon>Syntrophia</taxon>
        <taxon>Syntrophales</taxon>
        <taxon>Syntrophaceae</taxon>
        <taxon>Syntrophus</taxon>
    </lineage>
</organism>
<accession>A0A1H7YUF3</accession>
<evidence type="ECO:0000313" key="1">
    <source>
        <dbReference type="EMBL" id="SEM49852.1"/>
    </source>
</evidence>
<name>A0A1H7YUF3_9BACT</name>
<dbReference type="AlphaFoldDB" id="A0A1H7YUF3"/>
<gene>
    <name evidence="1" type="ORF">SAMN04489760_11842</name>
</gene>
<dbReference type="Proteomes" id="UP000198744">
    <property type="component" value="Unassembled WGS sequence"/>
</dbReference>